<dbReference type="Proteomes" id="UP000030017">
    <property type="component" value="Unassembled WGS sequence"/>
</dbReference>
<dbReference type="PANTHER" id="PTHR34818:SF1">
    <property type="entry name" value="PROTEIN BLI-3"/>
    <property type="match status" value="1"/>
</dbReference>
<dbReference type="InterPro" id="IPR052917">
    <property type="entry name" value="Stress-Dev_Protein"/>
</dbReference>
<organism evidence="2 3">
    <name type="scientific">Lysobacter concretionis Ko07 = DSM 16239</name>
    <dbReference type="NCBI Taxonomy" id="1122185"/>
    <lineage>
        <taxon>Bacteria</taxon>
        <taxon>Pseudomonadati</taxon>
        <taxon>Pseudomonadota</taxon>
        <taxon>Gammaproteobacteria</taxon>
        <taxon>Lysobacterales</taxon>
        <taxon>Lysobacteraceae</taxon>
        <taxon>Novilysobacter</taxon>
    </lineage>
</organism>
<dbReference type="STRING" id="1122185.N792_08960"/>
<dbReference type="PANTHER" id="PTHR34818">
    <property type="entry name" value="PROTEIN BLI-3"/>
    <property type="match status" value="1"/>
</dbReference>
<dbReference type="InterPro" id="IPR012349">
    <property type="entry name" value="Split_barrel_FMN-bd"/>
</dbReference>
<dbReference type="RefSeq" id="WP_036194001.1">
    <property type="nucleotide sequence ID" value="NZ_AVPS01000005.1"/>
</dbReference>
<dbReference type="EMBL" id="AVPS01000005">
    <property type="protein sequence ID" value="KGM51771.1"/>
    <property type="molecule type" value="Genomic_DNA"/>
</dbReference>
<dbReference type="Pfam" id="PF16242">
    <property type="entry name" value="Pyrid_ox_like"/>
    <property type="match status" value="1"/>
</dbReference>
<dbReference type="AlphaFoldDB" id="A0A0A0EL81"/>
<keyword evidence="3" id="KW-1185">Reference proteome</keyword>
<dbReference type="eggNOG" id="COG3871">
    <property type="taxonomic scope" value="Bacteria"/>
</dbReference>
<dbReference type="OrthoDB" id="1432662at2"/>
<name>A0A0A0EL81_9GAMM</name>
<feature type="domain" description="General stress protein FMN-binding split barrel" evidence="1">
    <location>
        <begin position="8"/>
        <end position="150"/>
    </location>
</feature>
<evidence type="ECO:0000259" key="1">
    <source>
        <dbReference type="Pfam" id="PF16242"/>
    </source>
</evidence>
<proteinExistence type="predicted"/>
<dbReference type="Gene3D" id="2.30.110.10">
    <property type="entry name" value="Electron Transport, Fmn-binding Protein, Chain A"/>
    <property type="match status" value="1"/>
</dbReference>
<evidence type="ECO:0000313" key="3">
    <source>
        <dbReference type="Proteomes" id="UP000030017"/>
    </source>
</evidence>
<dbReference type="InterPro" id="IPR038725">
    <property type="entry name" value="YdaG_split_barrel_FMN-bd"/>
</dbReference>
<accession>A0A0A0EL81</accession>
<sequence>MSDRAANIAHLAGLIRDIRVAMLTTIAPDGRLVSRPLATQEVEFDGELWFATEHDSGKVAEIVANPHVNIAYASPGRNIYVSVAGRASVVHDRDRIEALWSPAMEMFFHKGEDDRNLCMIRVEADSAEYWEGPGTIFGKALYLALSAVTDDPARLSENALLNLQGS</sequence>
<dbReference type="SUPFAM" id="SSF50475">
    <property type="entry name" value="FMN-binding split barrel"/>
    <property type="match status" value="1"/>
</dbReference>
<comment type="caution">
    <text evidence="2">The sequence shown here is derived from an EMBL/GenBank/DDBJ whole genome shotgun (WGS) entry which is preliminary data.</text>
</comment>
<gene>
    <name evidence="2" type="ORF">N792_08960</name>
</gene>
<reference evidence="2 3" key="1">
    <citation type="submission" date="2013-08" db="EMBL/GenBank/DDBJ databases">
        <title>Genome sequencing of Lysobacter.</title>
        <authorList>
            <person name="Zhang S."/>
            <person name="Wang G."/>
        </authorList>
    </citation>
    <scope>NUCLEOTIDE SEQUENCE [LARGE SCALE GENOMIC DNA]</scope>
    <source>
        <strain evidence="2 3">Ko07</strain>
    </source>
</reference>
<evidence type="ECO:0000313" key="2">
    <source>
        <dbReference type="EMBL" id="KGM51771.1"/>
    </source>
</evidence>
<protein>
    <submittedName>
        <fullName evidence="2">General stress protein</fullName>
    </submittedName>
</protein>